<reference evidence="3 4" key="1">
    <citation type="submission" date="2017-06" db="EMBL/GenBank/DDBJ databases">
        <authorList>
            <person name="Kim H.J."/>
            <person name="Triplett B.A."/>
        </authorList>
    </citation>
    <scope>NUCLEOTIDE SEQUENCE [LARGE SCALE GENOMIC DNA]</scope>
    <source>
        <strain evidence="3 4">13146</strain>
    </source>
</reference>
<feature type="compositionally biased region" description="Low complexity" evidence="1">
    <location>
        <begin position="42"/>
        <end position="55"/>
    </location>
</feature>
<dbReference type="Pfam" id="PF11720">
    <property type="entry name" value="Inhibitor_I78"/>
    <property type="match status" value="1"/>
</dbReference>
<proteinExistence type="predicted"/>
<dbReference type="PROSITE" id="PS51257">
    <property type="entry name" value="PROKAR_LIPOPROTEIN"/>
    <property type="match status" value="1"/>
</dbReference>
<name>A0A246HHI6_STEMA</name>
<dbReference type="AlphaFoldDB" id="A0A246HHI6"/>
<accession>A0A246HHI6</accession>
<organism evidence="3 4">
    <name type="scientific">Stenotrophomonas maltophilia</name>
    <name type="common">Pseudomonas maltophilia</name>
    <name type="synonym">Xanthomonas maltophilia</name>
    <dbReference type="NCBI Taxonomy" id="40324"/>
    <lineage>
        <taxon>Bacteria</taxon>
        <taxon>Pseudomonadati</taxon>
        <taxon>Pseudomonadota</taxon>
        <taxon>Gammaproteobacteria</taxon>
        <taxon>Lysobacterales</taxon>
        <taxon>Lysobacteraceae</taxon>
        <taxon>Stenotrophomonas</taxon>
        <taxon>Stenotrophomonas maltophilia group</taxon>
    </lineage>
</organism>
<protein>
    <recommendedName>
        <fullName evidence="5">Peptidase inhibitor I78 family protein</fullName>
    </recommendedName>
</protein>
<sequence length="133" mass="13843">MSSLSFRRLRRSFGLMALFPALLVLGACSAPPMDEQEAVATDAQKAAEAAAAPTDEAGKAMEAPPVGSCDATQVQSLVGQPYTAEIGSQAQQDAGATSLRVLKPNDMTTMEFIGERLNVEVDAKNVVAGVRCG</sequence>
<comment type="caution">
    <text evidence="3">The sequence shown here is derived from an EMBL/GenBank/DDBJ whole genome shotgun (WGS) entry which is preliminary data.</text>
</comment>
<gene>
    <name evidence="3" type="ORF">CEE60_19570</name>
</gene>
<dbReference type="OrthoDB" id="7917348at2"/>
<feature type="region of interest" description="Disordered" evidence="1">
    <location>
        <begin position="42"/>
        <end position="66"/>
    </location>
</feature>
<dbReference type="EMBL" id="NIVS01000058">
    <property type="protein sequence ID" value="OWQ49617.1"/>
    <property type="molecule type" value="Genomic_DNA"/>
</dbReference>
<evidence type="ECO:0000313" key="4">
    <source>
        <dbReference type="Proteomes" id="UP000198157"/>
    </source>
</evidence>
<feature type="chain" id="PRO_5012467621" description="Peptidase inhibitor I78 family protein" evidence="2">
    <location>
        <begin position="27"/>
        <end position="133"/>
    </location>
</feature>
<dbReference type="PANTHER" id="PTHR39600:SF1">
    <property type="entry name" value="PEPTIDASE INHIBITOR I78 FAMILY PROTEIN"/>
    <property type="match status" value="1"/>
</dbReference>
<evidence type="ECO:0000256" key="1">
    <source>
        <dbReference type="SAM" id="MobiDB-lite"/>
    </source>
</evidence>
<dbReference type="PANTHER" id="PTHR39600">
    <property type="entry name" value="PEPTIDASE INHIBITOR I78 FAMILY PROTEIN"/>
    <property type="match status" value="1"/>
</dbReference>
<evidence type="ECO:0000256" key="2">
    <source>
        <dbReference type="SAM" id="SignalP"/>
    </source>
</evidence>
<dbReference type="Proteomes" id="UP000198157">
    <property type="component" value="Unassembled WGS sequence"/>
</dbReference>
<feature type="signal peptide" evidence="2">
    <location>
        <begin position="1"/>
        <end position="26"/>
    </location>
</feature>
<evidence type="ECO:0008006" key="5">
    <source>
        <dbReference type="Google" id="ProtNLM"/>
    </source>
</evidence>
<keyword evidence="2" id="KW-0732">Signal</keyword>
<dbReference type="Gene3D" id="3.30.10.10">
    <property type="entry name" value="Trypsin Inhibitor V, subunit A"/>
    <property type="match status" value="1"/>
</dbReference>
<dbReference type="InterPro" id="IPR021719">
    <property type="entry name" value="Prot_inh_I78"/>
</dbReference>
<evidence type="ECO:0000313" key="3">
    <source>
        <dbReference type="EMBL" id="OWQ49617.1"/>
    </source>
</evidence>